<protein>
    <submittedName>
        <fullName evidence="2">Uncharacterized protein</fullName>
    </submittedName>
</protein>
<dbReference type="EMBL" id="BMAW01113115">
    <property type="protein sequence ID" value="GFT55742.1"/>
    <property type="molecule type" value="Genomic_DNA"/>
</dbReference>
<dbReference type="AlphaFoldDB" id="A0A8X6P9G9"/>
<proteinExistence type="predicted"/>
<keyword evidence="3" id="KW-1185">Reference proteome</keyword>
<feature type="region of interest" description="Disordered" evidence="1">
    <location>
        <begin position="1"/>
        <end position="38"/>
    </location>
</feature>
<evidence type="ECO:0000313" key="3">
    <source>
        <dbReference type="Proteomes" id="UP000887013"/>
    </source>
</evidence>
<organism evidence="2 3">
    <name type="scientific">Nephila pilipes</name>
    <name type="common">Giant wood spider</name>
    <name type="synonym">Nephila maculata</name>
    <dbReference type="NCBI Taxonomy" id="299642"/>
    <lineage>
        <taxon>Eukaryota</taxon>
        <taxon>Metazoa</taxon>
        <taxon>Ecdysozoa</taxon>
        <taxon>Arthropoda</taxon>
        <taxon>Chelicerata</taxon>
        <taxon>Arachnida</taxon>
        <taxon>Araneae</taxon>
        <taxon>Araneomorphae</taxon>
        <taxon>Entelegynae</taxon>
        <taxon>Araneoidea</taxon>
        <taxon>Nephilidae</taxon>
        <taxon>Nephila</taxon>
    </lineage>
</organism>
<evidence type="ECO:0000256" key="1">
    <source>
        <dbReference type="SAM" id="MobiDB-lite"/>
    </source>
</evidence>
<gene>
    <name evidence="2" type="ORF">NPIL_50601</name>
</gene>
<evidence type="ECO:0000313" key="2">
    <source>
        <dbReference type="EMBL" id="GFT55742.1"/>
    </source>
</evidence>
<comment type="caution">
    <text evidence="2">The sequence shown here is derived from an EMBL/GenBank/DDBJ whole genome shotgun (WGS) entry which is preliminary data.</text>
</comment>
<sequence>MNGVGGSSSGGLSFTPTRTIDDTAAVTDPLGHPPPPSVAVQRCVELRRQKQESPNDNLLIVSMILEYRSEMCVQKIVVYGRNKSLKVKNREILIDVK</sequence>
<name>A0A8X6P9G9_NEPPI</name>
<accession>A0A8X6P9G9</accession>
<dbReference type="Proteomes" id="UP000887013">
    <property type="component" value="Unassembled WGS sequence"/>
</dbReference>
<reference evidence="2" key="1">
    <citation type="submission" date="2020-08" db="EMBL/GenBank/DDBJ databases">
        <title>Multicomponent nature underlies the extraordinary mechanical properties of spider dragline silk.</title>
        <authorList>
            <person name="Kono N."/>
            <person name="Nakamura H."/>
            <person name="Mori M."/>
            <person name="Yoshida Y."/>
            <person name="Ohtoshi R."/>
            <person name="Malay A.D."/>
            <person name="Moran D.A.P."/>
            <person name="Tomita M."/>
            <person name="Numata K."/>
            <person name="Arakawa K."/>
        </authorList>
    </citation>
    <scope>NUCLEOTIDE SEQUENCE</scope>
</reference>